<name>A0A934V387_9PSEU</name>
<dbReference type="Proteomes" id="UP000635245">
    <property type="component" value="Unassembled WGS sequence"/>
</dbReference>
<evidence type="ECO:0000256" key="3">
    <source>
        <dbReference type="ARBA" id="ARBA00023163"/>
    </source>
</evidence>
<dbReference type="SUPFAM" id="SSF46894">
    <property type="entry name" value="C-terminal effector domain of the bipartite response regulators"/>
    <property type="match status" value="1"/>
</dbReference>
<keyword evidence="2" id="KW-0238">DNA-binding</keyword>
<dbReference type="PRINTS" id="PR00038">
    <property type="entry name" value="HTHLUXR"/>
</dbReference>
<accession>A0A934V387</accession>
<evidence type="ECO:0000256" key="1">
    <source>
        <dbReference type="ARBA" id="ARBA00023015"/>
    </source>
</evidence>
<dbReference type="GO" id="GO:0003677">
    <property type="term" value="F:DNA binding"/>
    <property type="evidence" value="ECO:0007669"/>
    <property type="project" value="UniProtKB-KW"/>
</dbReference>
<dbReference type="PROSITE" id="PS00622">
    <property type="entry name" value="HTH_LUXR_1"/>
    <property type="match status" value="1"/>
</dbReference>
<dbReference type="InterPro" id="IPR027417">
    <property type="entry name" value="P-loop_NTPase"/>
</dbReference>
<reference evidence="5" key="1">
    <citation type="submission" date="2020-12" db="EMBL/GenBank/DDBJ databases">
        <title>Prauserella sp. ASG 168, a novel actinomycete isolated from cave rock.</title>
        <authorList>
            <person name="Suriyachadkun C."/>
        </authorList>
    </citation>
    <scope>NUCLEOTIDE SEQUENCE</scope>
    <source>
        <strain evidence="5">ASG 168</strain>
    </source>
</reference>
<dbReference type="SUPFAM" id="SSF52540">
    <property type="entry name" value="P-loop containing nucleoside triphosphate hydrolases"/>
    <property type="match status" value="1"/>
</dbReference>
<sequence length="819" mass="84971">MLDQAAAVGGPLLGEEASGLLDTVRQAPRSGLHVLVTAPGGYGKSALIAALSDTYDKADVQVVDDPGTGSGDERALVVDDAHLLSENAIDRVRERVRDGWPRVVLATRPHPLPPALRALAAELAGDTAVLSLGPLSLARTTELTAAAGSSLDDDLLSRLHRYTAGVPRFLSRLLPVAARLGSAWIPSAKANLAVLDAFGAELAVLDDAVLRFVIAADAGAAMNTELLSELFGSDADLVAETARAAGLLAPDGRPAPIVADAVRLQYPAQRRSDVLGRIADNHQRSGLPVAELADALLDAGVSGPTAAGIFSRAATETTDPAVSVRLYRAAASAGPRTGDVVAGWARASALSGDFDTALLLSDELLTSTRDEHRAEGALIAGTTLARRGELARGEELLRFAGGPAATRFAEIVSIGLGKAEPGPPSSSAAGPTLLAGVAERMSAGLRESLSPEPARTLPTLLGAAELARPANPGTLLPESPAGLAALAALHWGEVVSAETVLASALASAGAEQPFAERNRVLLAWAALLAGDLPLAEQRAHGLRPVPGDGGELFVAALRLGAARRASNLPALRSAWSTAYHALLRSSVSLFALLPLNEITITAARLGEESSVASVAEQITTLLAELGNPPLWTTATRWARFYASVISEDRAAAEDGLAGLREFADAGRYPAVLTEAGAAWLTVLDAKPDVDLVTVAATALHELGLPWDAARLAGQAAIRSDDRAAMAQLLDTARQFQRLSHGGEPAAPTSHPTARTVLSSREQQVAALVVEGLTYKQIGARLYISGKTVEHHMARIRGKIGVTNRGQLITALRELLGRPR</sequence>
<dbReference type="Pfam" id="PF00196">
    <property type="entry name" value="GerE"/>
    <property type="match status" value="1"/>
</dbReference>
<proteinExistence type="predicted"/>
<keyword evidence="3" id="KW-0804">Transcription</keyword>
<keyword evidence="6" id="KW-1185">Reference proteome</keyword>
<dbReference type="CDD" id="cd06170">
    <property type="entry name" value="LuxR_C_like"/>
    <property type="match status" value="1"/>
</dbReference>
<dbReference type="PROSITE" id="PS50043">
    <property type="entry name" value="HTH_LUXR_2"/>
    <property type="match status" value="1"/>
</dbReference>
<protein>
    <submittedName>
        <fullName evidence="5">Helix-turn-helix transcriptional regulator</fullName>
    </submittedName>
</protein>
<evidence type="ECO:0000259" key="4">
    <source>
        <dbReference type="PROSITE" id="PS50043"/>
    </source>
</evidence>
<dbReference type="SMART" id="SM00421">
    <property type="entry name" value="HTH_LUXR"/>
    <property type="match status" value="1"/>
</dbReference>
<dbReference type="AlphaFoldDB" id="A0A934V387"/>
<dbReference type="PANTHER" id="PTHR44688:SF16">
    <property type="entry name" value="DNA-BINDING TRANSCRIPTIONAL ACTIVATOR DEVR_DOSR"/>
    <property type="match status" value="1"/>
</dbReference>
<dbReference type="EMBL" id="JAENJH010000005">
    <property type="protein sequence ID" value="MBK1787001.1"/>
    <property type="molecule type" value="Genomic_DNA"/>
</dbReference>
<organism evidence="5 6">
    <name type="scientific">Prauserella cavernicola</name>
    <dbReference type="NCBI Taxonomy" id="2800127"/>
    <lineage>
        <taxon>Bacteria</taxon>
        <taxon>Bacillati</taxon>
        <taxon>Actinomycetota</taxon>
        <taxon>Actinomycetes</taxon>
        <taxon>Pseudonocardiales</taxon>
        <taxon>Pseudonocardiaceae</taxon>
        <taxon>Prauserella</taxon>
    </lineage>
</organism>
<dbReference type="InterPro" id="IPR000792">
    <property type="entry name" value="Tscrpt_reg_LuxR_C"/>
</dbReference>
<dbReference type="PANTHER" id="PTHR44688">
    <property type="entry name" value="DNA-BINDING TRANSCRIPTIONAL ACTIVATOR DEVR_DOSR"/>
    <property type="match status" value="1"/>
</dbReference>
<dbReference type="RefSeq" id="WP_200321082.1">
    <property type="nucleotide sequence ID" value="NZ_JAENJH010000005.1"/>
</dbReference>
<dbReference type="InterPro" id="IPR016032">
    <property type="entry name" value="Sig_transdc_resp-reg_C-effctor"/>
</dbReference>
<evidence type="ECO:0000313" key="5">
    <source>
        <dbReference type="EMBL" id="MBK1787001.1"/>
    </source>
</evidence>
<dbReference type="InterPro" id="IPR036388">
    <property type="entry name" value="WH-like_DNA-bd_sf"/>
</dbReference>
<dbReference type="Gene3D" id="1.10.10.10">
    <property type="entry name" value="Winged helix-like DNA-binding domain superfamily/Winged helix DNA-binding domain"/>
    <property type="match status" value="1"/>
</dbReference>
<evidence type="ECO:0000256" key="2">
    <source>
        <dbReference type="ARBA" id="ARBA00023125"/>
    </source>
</evidence>
<keyword evidence="1" id="KW-0805">Transcription regulation</keyword>
<gene>
    <name evidence="5" type="ORF">JHE00_21970</name>
</gene>
<dbReference type="GO" id="GO:0006355">
    <property type="term" value="P:regulation of DNA-templated transcription"/>
    <property type="evidence" value="ECO:0007669"/>
    <property type="project" value="InterPro"/>
</dbReference>
<comment type="caution">
    <text evidence="5">The sequence shown here is derived from an EMBL/GenBank/DDBJ whole genome shotgun (WGS) entry which is preliminary data.</text>
</comment>
<evidence type="ECO:0000313" key="6">
    <source>
        <dbReference type="Proteomes" id="UP000635245"/>
    </source>
</evidence>
<feature type="domain" description="HTH luxR-type" evidence="4">
    <location>
        <begin position="750"/>
        <end position="815"/>
    </location>
</feature>